<dbReference type="EMBL" id="JRRC01137334">
    <property type="protein sequence ID" value="KHG00587.1"/>
    <property type="molecule type" value="Genomic_DNA"/>
</dbReference>
<gene>
    <name evidence="1" type="ORF">F383_39050</name>
</gene>
<dbReference type="Proteomes" id="UP000032142">
    <property type="component" value="Unassembled WGS sequence"/>
</dbReference>
<protein>
    <submittedName>
        <fullName evidence="1">Uncharacterized protein</fullName>
    </submittedName>
</protein>
<keyword evidence="2" id="KW-1185">Reference proteome</keyword>
<proteinExistence type="predicted"/>
<accession>A0A0B0MJM6</accession>
<sequence length="25" mass="2800">MISGLSPEGFCASCYIRAKTRRHLC</sequence>
<evidence type="ECO:0000313" key="1">
    <source>
        <dbReference type="EMBL" id="KHG00587.1"/>
    </source>
</evidence>
<name>A0A0B0MJM6_GOSAR</name>
<comment type="caution">
    <text evidence="1">The sequence shown here is derived from an EMBL/GenBank/DDBJ whole genome shotgun (WGS) entry which is preliminary data.</text>
</comment>
<dbReference type="AlphaFoldDB" id="A0A0B0MJM6"/>
<evidence type="ECO:0000313" key="2">
    <source>
        <dbReference type="Proteomes" id="UP000032142"/>
    </source>
</evidence>
<reference evidence="2" key="1">
    <citation type="submission" date="2014-09" db="EMBL/GenBank/DDBJ databases">
        <authorList>
            <person name="Mudge J."/>
            <person name="Ramaraj T."/>
            <person name="Lindquist I.E."/>
            <person name="Bharti A.K."/>
            <person name="Sundararajan A."/>
            <person name="Cameron C.T."/>
            <person name="Woodward J.E."/>
            <person name="May G.D."/>
            <person name="Brubaker C."/>
            <person name="Broadhvest J."/>
            <person name="Wilkins T.A."/>
        </authorList>
    </citation>
    <scope>NUCLEOTIDE SEQUENCE</scope>
    <source>
        <strain evidence="2">cv. AKA8401</strain>
    </source>
</reference>
<organism evidence="1 2">
    <name type="scientific">Gossypium arboreum</name>
    <name type="common">Tree cotton</name>
    <name type="synonym">Gossypium nanking</name>
    <dbReference type="NCBI Taxonomy" id="29729"/>
    <lineage>
        <taxon>Eukaryota</taxon>
        <taxon>Viridiplantae</taxon>
        <taxon>Streptophyta</taxon>
        <taxon>Embryophyta</taxon>
        <taxon>Tracheophyta</taxon>
        <taxon>Spermatophyta</taxon>
        <taxon>Magnoliopsida</taxon>
        <taxon>eudicotyledons</taxon>
        <taxon>Gunneridae</taxon>
        <taxon>Pentapetalae</taxon>
        <taxon>rosids</taxon>
        <taxon>malvids</taxon>
        <taxon>Malvales</taxon>
        <taxon>Malvaceae</taxon>
        <taxon>Malvoideae</taxon>
        <taxon>Gossypium</taxon>
    </lineage>
</organism>